<evidence type="ECO:0000313" key="2">
    <source>
        <dbReference type="EMBL" id="WEK47967.1"/>
    </source>
</evidence>
<organism evidence="2 3">
    <name type="scientific">Candidatus Andeanibacterium colombiense</name>
    <dbReference type="NCBI Taxonomy" id="3121345"/>
    <lineage>
        <taxon>Bacteria</taxon>
        <taxon>Pseudomonadati</taxon>
        <taxon>Pseudomonadota</taxon>
        <taxon>Alphaproteobacteria</taxon>
        <taxon>Sphingomonadales</taxon>
        <taxon>Sphingomonadaceae</taxon>
        <taxon>Candidatus Andeanibacterium</taxon>
    </lineage>
</organism>
<dbReference type="Proteomes" id="UP001218362">
    <property type="component" value="Chromosome"/>
</dbReference>
<evidence type="ECO:0000256" key="1">
    <source>
        <dbReference type="SAM" id="MobiDB-lite"/>
    </source>
</evidence>
<dbReference type="KEGG" id="acob:P0Y56_06625"/>
<evidence type="ECO:0000313" key="3">
    <source>
        <dbReference type="Proteomes" id="UP001218362"/>
    </source>
</evidence>
<feature type="compositionally biased region" description="Basic and acidic residues" evidence="1">
    <location>
        <begin position="1"/>
        <end position="21"/>
    </location>
</feature>
<accession>A0AAJ5X8T7</accession>
<name>A0AAJ5X8T7_9SPHN</name>
<feature type="region of interest" description="Disordered" evidence="1">
    <location>
        <begin position="1"/>
        <end position="49"/>
    </location>
</feature>
<feature type="compositionally biased region" description="Basic and acidic residues" evidence="1">
    <location>
        <begin position="34"/>
        <end position="49"/>
    </location>
</feature>
<proteinExistence type="predicted"/>
<sequence>MIRKLKSGEYRLHSRKTDPKTGKRRNLGTFDSRAAAERHEREVQYFKRH</sequence>
<dbReference type="EMBL" id="CP119316">
    <property type="protein sequence ID" value="WEK47967.1"/>
    <property type="molecule type" value="Genomic_DNA"/>
</dbReference>
<reference evidence="2" key="1">
    <citation type="submission" date="2023-03" db="EMBL/GenBank/DDBJ databases">
        <title>Andean soil-derived lignocellulolytic bacterial consortium as a source of novel taxa and putative plastic-active enzymes.</title>
        <authorList>
            <person name="Diaz-Garcia L."/>
            <person name="Chuvochina M."/>
            <person name="Feuerriegel G."/>
            <person name="Bunk B."/>
            <person name="Sproer C."/>
            <person name="Streit W.R."/>
            <person name="Rodriguez L.M."/>
            <person name="Overmann J."/>
            <person name="Jimenez D.J."/>
        </authorList>
    </citation>
    <scope>NUCLEOTIDE SEQUENCE</scope>
    <source>
        <strain evidence="2">MAG 26</strain>
    </source>
</reference>
<dbReference type="AlphaFoldDB" id="A0AAJ5X8T7"/>
<protein>
    <submittedName>
        <fullName evidence="2">Uncharacterized protein</fullName>
    </submittedName>
</protein>
<gene>
    <name evidence="2" type="ORF">P0Y56_06625</name>
</gene>